<name>A0A9Q1B611_9SAUR</name>
<dbReference type="AlphaFoldDB" id="A0A9Q1B611"/>
<evidence type="ECO:0000256" key="1">
    <source>
        <dbReference type="SAM" id="MobiDB-lite"/>
    </source>
</evidence>
<feature type="compositionally biased region" description="Basic residues" evidence="1">
    <location>
        <begin position="91"/>
        <end position="100"/>
    </location>
</feature>
<feature type="compositionally biased region" description="Low complexity" evidence="1">
    <location>
        <begin position="191"/>
        <end position="206"/>
    </location>
</feature>
<evidence type="ECO:0000313" key="2">
    <source>
        <dbReference type="EMBL" id="KAJ7338737.1"/>
    </source>
</evidence>
<reference evidence="2" key="1">
    <citation type="journal article" date="2023" name="DNA Res.">
        <title>Chromosome-level genome assembly of Phrynocephalus forsythii using third-generation DNA sequencing and Hi-C analysis.</title>
        <authorList>
            <person name="Qi Y."/>
            <person name="Zhao W."/>
            <person name="Zhao Y."/>
            <person name="Niu C."/>
            <person name="Cao S."/>
            <person name="Zhang Y."/>
        </authorList>
    </citation>
    <scope>NUCLEOTIDE SEQUENCE</scope>
    <source>
        <tissue evidence="2">Muscle</tissue>
    </source>
</reference>
<accession>A0A9Q1B611</accession>
<sequence>MDVPLLGPLAKRRPKRRAKAPWLAGGDSRSSRLVRPGCSGRWRPMRARPPSSRSSGLRRKAGLCSPSGSQPSQGAAPTTRRTPWPRPGSCRARRLPRPPRPRAAPPAEAGPLPPGPSSRSPEEEEEEEEARGLAAATAAGPGRGPGSAGALRVADAGAVQPAHLGGLAALRRPRSGQQAHLVRPRLGQAQPGSRRPVPPAAAAAGPRRGHVPPPAPAPSPAPTPAEPPGRRL</sequence>
<feature type="region of interest" description="Disordered" evidence="1">
    <location>
        <begin position="167"/>
        <end position="232"/>
    </location>
</feature>
<protein>
    <submittedName>
        <fullName evidence="2">Uncharacterized protein</fullName>
    </submittedName>
</protein>
<proteinExistence type="predicted"/>
<organism evidence="2 3">
    <name type="scientific">Phrynocephalus forsythii</name>
    <dbReference type="NCBI Taxonomy" id="171643"/>
    <lineage>
        <taxon>Eukaryota</taxon>
        <taxon>Metazoa</taxon>
        <taxon>Chordata</taxon>
        <taxon>Craniata</taxon>
        <taxon>Vertebrata</taxon>
        <taxon>Euteleostomi</taxon>
        <taxon>Lepidosauria</taxon>
        <taxon>Squamata</taxon>
        <taxon>Bifurcata</taxon>
        <taxon>Unidentata</taxon>
        <taxon>Episquamata</taxon>
        <taxon>Toxicofera</taxon>
        <taxon>Iguania</taxon>
        <taxon>Acrodonta</taxon>
        <taxon>Agamidae</taxon>
        <taxon>Agaminae</taxon>
        <taxon>Phrynocephalus</taxon>
    </lineage>
</organism>
<feature type="compositionally biased region" description="Basic residues" evidence="1">
    <location>
        <begin position="10"/>
        <end position="19"/>
    </location>
</feature>
<feature type="region of interest" description="Disordered" evidence="1">
    <location>
        <begin position="1"/>
        <end position="154"/>
    </location>
</feature>
<comment type="caution">
    <text evidence="2">The sequence shown here is derived from an EMBL/GenBank/DDBJ whole genome shotgun (WGS) entry which is preliminary data.</text>
</comment>
<evidence type="ECO:0000313" key="3">
    <source>
        <dbReference type="Proteomes" id="UP001142489"/>
    </source>
</evidence>
<dbReference type="EMBL" id="JAPFRF010000003">
    <property type="protein sequence ID" value="KAJ7338737.1"/>
    <property type="molecule type" value="Genomic_DNA"/>
</dbReference>
<keyword evidence="3" id="KW-1185">Reference proteome</keyword>
<gene>
    <name evidence="2" type="ORF">JRQ81_012639</name>
</gene>
<feature type="compositionally biased region" description="Pro residues" evidence="1">
    <location>
        <begin position="211"/>
        <end position="232"/>
    </location>
</feature>
<feature type="compositionally biased region" description="Polar residues" evidence="1">
    <location>
        <begin position="66"/>
        <end position="76"/>
    </location>
</feature>
<dbReference type="Proteomes" id="UP001142489">
    <property type="component" value="Unassembled WGS sequence"/>
</dbReference>